<keyword evidence="1" id="KW-0547">Nucleotide-binding</keyword>
<comment type="caution">
    <text evidence="8">The sequence shown here is derived from an EMBL/GenBank/DDBJ whole genome shotgun (WGS) entry which is preliminary data.</text>
</comment>
<keyword evidence="5" id="KW-0472">Membrane</keyword>
<dbReference type="PANTHER" id="PTHR24346">
    <property type="entry name" value="MAP/MICROTUBULE AFFINITY-REGULATING KINASE"/>
    <property type="match status" value="1"/>
</dbReference>
<dbReference type="SMART" id="SM00220">
    <property type="entry name" value="S_TKc"/>
    <property type="match status" value="1"/>
</dbReference>
<feature type="domain" description="UBA" evidence="7">
    <location>
        <begin position="201"/>
        <end position="241"/>
    </location>
</feature>
<dbReference type="CDD" id="cd14338">
    <property type="entry name" value="UBA_SIK"/>
    <property type="match status" value="1"/>
</dbReference>
<comment type="similarity">
    <text evidence="3">Belongs to the protein kinase superfamily. CAMK Ser/Thr protein kinase family. Smok subfamily.</text>
</comment>
<keyword evidence="5" id="KW-1133">Transmembrane helix</keyword>
<evidence type="ECO:0000256" key="3">
    <source>
        <dbReference type="ARBA" id="ARBA00038181"/>
    </source>
</evidence>
<feature type="compositionally biased region" description="Low complexity" evidence="4">
    <location>
        <begin position="307"/>
        <end position="321"/>
    </location>
</feature>
<name>A0A1D2MMC0_ORCCI</name>
<evidence type="ECO:0000256" key="4">
    <source>
        <dbReference type="SAM" id="MobiDB-lite"/>
    </source>
</evidence>
<accession>A0A1D2MMC0</accession>
<evidence type="ECO:0000313" key="9">
    <source>
        <dbReference type="Proteomes" id="UP000094527"/>
    </source>
</evidence>
<dbReference type="Pfam" id="PF00069">
    <property type="entry name" value="Pkinase"/>
    <property type="match status" value="1"/>
</dbReference>
<dbReference type="GO" id="GO:0005737">
    <property type="term" value="C:cytoplasm"/>
    <property type="evidence" value="ECO:0007669"/>
    <property type="project" value="TreeGrafter"/>
</dbReference>
<dbReference type="GO" id="GO:0050321">
    <property type="term" value="F:tau-protein kinase activity"/>
    <property type="evidence" value="ECO:0007669"/>
    <property type="project" value="TreeGrafter"/>
</dbReference>
<dbReference type="SUPFAM" id="SSF56112">
    <property type="entry name" value="Protein kinase-like (PK-like)"/>
    <property type="match status" value="1"/>
</dbReference>
<dbReference type="AlphaFoldDB" id="A0A1D2MMC0"/>
<keyword evidence="8" id="KW-0808">Transferase</keyword>
<evidence type="ECO:0000259" key="6">
    <source>
        <dbReference type="PROSITE" id="PS50011"/>
    </source>
</evidence>
<keyword evidence="8" id="KW-0418">Kinase</keyword>
<reference evidence="8 9" key="1">
    <citation type="journal article" date="2016" name="Genome Biol. Evol.">
        <title>Gene Family Evolution Reflects Adaptation to Soil Environmental Stressors in the Genome of the Collembolan Orchesella cincta.</title>
        <authorList>
            <person name="Faddeeva-Vakhrusheva A."/>
            <person name="Derks M.F."/>
            <person name="Anvar S.Y."/>
            <person name="Agamennone V."/>
            <person name="Suring W."/>
            <person name="Smit S."/>
            <person name="van Straalen N.M."/>
            <person name="Roelofs D."/>
        </authorList>
    </citation>
    <scope>NUCLEOTIDE SEQUENCE [LARGE SCALE GENOMIC DNA]</scope>
    <source>
        <tissue evidence="8">Mixed pool</tissue>
    </source>
</reference>
<evidence type="ECO:0000313" key="8">
    <source>
        <dbReference type="EMBL" id="ODM94200.1"/>
    </source>
</evidence>
<proteinExistence type="inferred from homology"/>
<protein>
    <submittedName>
        <fullName evidence="8">Serine/threonine-protein kinase SIK2</fullName>
    </submittedName>
</protein>
<dbReference type="Pfam" id="PF23312">
    <property type="entry name" value="UBA_SIK3"/>
    <property type="match status" value="1"/>
</dbReference>
<dbReference type="OrthoDB" id="193931at2759"/>
<feature type="transmembrane region" description="Helical" evidence="5">
    <location>
        <begin position="97"/>
        <end position="122"/>
    </location>
</feature>
<dbReference type="GO" id="GO:0000226">
    <property type="term" value="P:microtubule cytoskeleton organization"/>
    <property type="evidence" value="ECO:0007669"/>
    <property type="project" value="TreeGrafter"/>
</dbReference>
<gene>
    <name evidence="8" type="ORF">Ocin01_12482</name>
</gene>
<dbReference type="PANTHER" id="PTHR24346:SF74">
    <property type="entry name" value="PROTEIN KINASE DOMAIN-CONTAINING PROTEIN"/>
    <property type="match status" value="1"/>
</dbReference>
<feature type="compositionally biased region" description="Polar residues" evidence="4">
    <location>
        <begin position="326"/>
        <end position="339"/>
    </location>
</feature>
<dbReference type="FunFam" id="1.10.510.10:FF:000002">
    <property type="entry name" value="Non-specific serine/threonine protein kinase"/>
    <property type="match status" value="1"/>
</dbReference>
<keyword evidence="2" id="KW-0067">ATP-binding</keyword>
<dbReference type="InterPro" id="IPR057380">
    <property type="entry name" value="UBA_SIK1/2/3"/>
</dbReference>
<dbReference type="GO" id="GO:0035556">
    <property type="term" value="P:intracellular signal transduction"/>
    <property type="evidence" value="ECO:0007669"/>
    <property type="project" value="TreeGrafter"/>
</dbReference>
<dbReference type="InterPro" id="IPR008271">
    <property type="entry name" value="Ser/Thr_kinase_AS"/>
</dbReference>
<dbReference type="Proteomes" id="UP000094527">
    <property type="component" value="Unassembled WGS sequence"/>
</dbReference>
<dbReference type="InterPro" id="IPR011009">
    <property type="entry name" value="Kinase-like_dom_sf"/>
</dbReference>
<dbReference type="PROSITE" id="PS50011">
    <property type="entry name" value="PROTEIN_KINASE_DOM"/>
    <property type="match status" value="1"/>
</dbReference>
<dbReference type="PROSITE" id="PS00108">
    <property type="entry name" value="PROTEIN_KINASE_ST"/>
    <property type="match status" value="1"/>
</dbReference>
<evidence type="ECO:0000256" key="5">
    <source>
        <dbReference type="SAM" id="Phobius"/>
    </source>
</evidence>
<evidence type="ECO:0000259" key="7">
    <source>
        <dbReference type="PROSITE" id="PS50030"/>
    </source>
</evidence>
<dbReference type="PROSITE" id="PS50030">
    <property type="entry name" value="UBA"/>
    <property type="match status" value="1"/>
</dbReference>
<dbReference type="OMA" id="YNSSWLH"/>
<organism evidence="8 9">
    <name type="scientific">Orchesella cincta</name>
    <name type="common">Springtail</name>
    <name type="synonym">Podura cincta</name>
    <dbReference type="NCBI Taxonomy" id="48709"/>
    <lineage>
        <taxon>Eukaryota</taxon>
        <taxon>Metazoa</taxon>
        <taxon>Ecdysozoa</taxon>
        <taxon>Arthropoda</taxon>
        <taxon>Hexapoda</taxon>
        <taxon>Collembola</taxon>
        <taxon>Entomobryomorpha</taxon>
        <taxon>Entomobryoidea</taxon>
        <taxon>Orchesellidae</taxon>
        <taxon>Orchesellinae</taxon>
        <taxon>Orchesella</taxon>
    </lineage>
</organism>
<dbReference type="EMBL" id="LJIJ01000843">
    <property type="protein sequence ID" value="ODM94200.1"/>
    <property type="molecule type" value="Genomic_DNA"/>
</dbReference>
<feature type="domain" description="Protein kinase" evidence="6">
    <location>
        <begin position="1"/>
        <end position="181"/>
    </location>
</feature>
<sequence length="339" mass="37660">MEKHIARHGRLPEPHARRIYWQVVSAVDYCHKRSVVHRDLKAENLLLDAEGSVKLADFGFSTWWTQETSLSTWCGSPPYAAPEVFEGRQYTGPEVDIWSLGVVLYVLVCGALPFDAATLPALRDRVLSARYRVPYFMSAECESLVRKMLVRDPTKRYTIETPLDAAGWTTTLLPAPGHPPVANLSHKQYLDPSLIPDVPTEPNEQILRLMASLGIDSSRTRESLRQQSYDHHAAIYYLLLERLRQHRPGGHHRYGGSSSGGPPTRMMSTDSATCRRPPRRPSTIAEHAMRKSVPGCSSGESQPLPPQQQQSHAAPAGAAPPEFWKSSRTSHGAPSAKSS</sequence>
<evidence type="ECO:0000256" key="1">
    <source>
        <dbReference type="ARBA" id="ARBA00022741"/>
    </source>
</evidence>
<dbReference type="InterPro" id="IPR015940">
    <property type="entry name" value="UBA"/>
</dbReference>
<keyword evidence="9" id="KW-1185">Reference proteome</keyword>
<evidence type="ECO:0000256" key="2">
    <source>
        <dbReference type="ARBA" id="ARBA00022840"/>
    </source>
</evidence>
<dbReference type="GO" id="GO:0005524">
    <property type="term" value="F:ATP binding"/>
    <property type="evidence" value="ECO:0007669"/>
    <property type="project" value="UniProtKB-KW"/>
</dbReference>
<feature type="region of interest" description="Disordered" evidence="4">
    <location>
        <begin position="248"/>
        <end position="339"/>
    </location>
</feature>
<dbReference type="Gene3D" id="1.10.510.10">
    <property type="entry name" value="Transferase(Phosphotransferase) domain 1"/>
    <property type="match status" value="1"/>
</dbReference>
<keyword evidence="5" id="KW-0812">Transmembrane</keyword>
<dbReference type="STRING" id="48709.A0A1D2MMC0"/>
<dbReference type="InterPro" id="IPR000719">
    <property type="entry name" value="Prot_kinase_dom"/>
</dbReference>